<evidence type="ECO:0000259" key="1">
    <source>
        <dbReference type="PROSITE" id="PS51029"/>
    </source>
</evidence>
<dbReference type="OrthoDB" id="6777415at2759"/>
<gene>
    <name evidence="2" type="ORF">PHYEVI_LOCUS7255</name>
</gene>
<accession>A0A9N9XQY0</accession>
<reference evidence="2" key="1">
    <citation type="submission" date="2022-01" db="EMBL/GenBank/DDBJ databases">
        <authorList>
            <person name="King R."/>
        </authorList>
    </citation>
    <scope>NUCLEOTIDE SEQUENCE</scope>
</reference>
<keyword evidence="3" id="KW-1185">Reference proteome</keyword>
<dbReference type="PROSITE" id="PS51029">
    <property type="entry name" value="MADF"/>
    <property type="match status" value="1"/>
</dbReference>
<dbReference type="EMBL" id="OU900097">
    <property type="protein sequence ID" value="CAG9860907.1"/>
    <property type="molecule type" value="Genomic_DNA"/>
</dbReference>
<dbReference type="GO" id="GO:0005634">
    <property type="term" value="C:nucleus"/>
    <property type="evidence" value="ECO:0007669"/>
    <property type="project" value="TreeGrafter"/>
</dbReference>
<dbReference type="GO" id="GO:0006357">
    <property type="term" value="P:regulation of transcription by RNA polymerase II"/>
    <property type="evidence" value="ECO:0007669"/>
    <property type="project" value="TreeGrafter"/>
</dbReference>
<organism evidence="2 3">
    <name type="scientific">Phyllotreta striolata</name>
    <name type="common">Striped flea beetle</name>
    <name type="synonym">Crioceris striolata</name>
    <dbReference type="NCBI Taxonomy" id="444603"/>
    <lineage>
        <taxon>Eukaryota</taxon>
        <taxon>Metazoa</taxon>
        <taxon>Ecdysozoa</taxon>
        <taxon>Arthropoda</taxon>
        <taxon>Hexapoda</taxon>
        <taxon>Insecta</taxon>
        <taxon>Pterygota</taxon>
        <taxon>Neoptera</taxon>
        <taxon>Endopterygota</taxon>
        <taxon>Coleoptera</taxon>
        <taxon>Polyphaga</taxon>
        <taxon>Cucujiformia</taxon>
        <taxon>Chrysomeloidea</taxon>
        <taxon>Chrysomelidae</taxon>
        <taxon>Galerucinae</taxon>
        <taxon>Alticini</taxon>
        <taxon>Phyllotreta</taxon>
    </lineage>
</organism>
<evidence type="ECO:0000313" key="3">
    <source>
        <dbReference type="Proteomes" id="UP001153712"/>
    </source>
</evidence>
<sequence>MVEAFTNDECLELIYSIKKYEFLYNPYDKHYKNKVMREQAWNDVISKVGKPVGLCKRKWDLLRQRFIRCHKKQKKLKNNAVKEETWVYFKLLDFLHVILPKK</sequence>
<dbReference type="InterPro" id="IPR039353">
    <property type="entry name" value="TF_Adf1"/>
</dbReference>
<dbReference type="Pfam" id="PF10545">
    <property type="entry name" value="MADF_DNA_bdg"/>
    <property type="match status" value="1"/>
</dbReference>
<dbReference type="Proteomes" id="UP001153712">
    <property type="component" value="Chromosome 4"/>
</dbReference>
<dbReference type="InterPro" id="IPR006578">
    <property type="entry name" value="MADF-dom"/>
</dbReference>
<proteinExistence type="predicted"/>
<protein>
    <recommendedName>
        <fullName evidence="1">MADF domain-containing protein</fullName>
    </recommendedName>
</protein>
<evidence type="ECO:0000313" key="2">
    <source>
        <dbReference type="EMBL" id="CAG9860907.1"/>
    </source>
</evidence>
<feature type="domain" description="MADF" evidence="1">
    <location>
        <begin position="12"/>
        <end position="100"/>
    </location>
</feature>
<name>A0A9N9XQY0_PHYSR</name>
<dbReference type="GO" id="GO:0005667">
    <property type="term" value="C:transcription regulator complex"/>
    <property type="evidence" value="ECO:0007669"/>
    <property type="project" value="TreeGrafter"/>
</dbReference>
<dbReference type="PANTHER" id="PTHR12243">
    <property type="entry name" value="MADF DOMAIN TRANSCRIPTION FACTOR"/>
    <property type="match status" value="1"/>
</dbReference>
<dbReference type="PANTHER" id="PTHR12243:SF67">
    <property type="entry name" value="COREPRESSOR OF PANGOLIN, ISOFORM A-RELATED"/>
    <property type="match status" value="1"/>
</dbReference>
<dbReference type="AlphaFoldDB" id="A0A9N9XQY0"/>
<dbReference type="SMART" id="SM00595">
    <property type="entry name" value="MADF"/>
    <property type="match status" value="1"/>
</dbReference>